<dbReference type="InterPro" id="IPR050764">
    <property type="entry name" value="CbbQ/NirQ/NorQ/GpvN"/>
</dbReference>
<dbReference type="GO" id="GO:0016887">
    <property type="term" value="F:ATP hydrolysis activity"/>
    <property type="evidence" value="ECO:0007669"/>
    <property type="project" value="InterPro"/>
</dbReference>
<organism evidence="6 7">
    <name type="scientific">Cellulomonas composti</name>
    <dbReference type="NCBI Taxonomy" id="266130"/>
    <lineage>
        <taxon>Bacteria</taxon>
        <taxon>Bacillati</taxon>
        <taxon>Actinomycetota</taxon>
        <taxon>Actinomycetes</taxon>
        <taxon>Micrococcales</taxon>
        <taxon>Cellulomonadaceae</taxon>
        <taxon>Cellulomonas</taxon>
    </lineage>
</organism>
<evidence type="ECO:0000256" key="3">
    <source>
        <dbReference type="ARBA" id="ARBA00061607"/>
    </source>
</evidence>
<dbReference type="PANTHER" id="PTHR42759">
    <property type="entry name" value="MOXR FAMILY PROTEIN"/>
    <property type="match status" value="1"/>
</dbReference>
<dbReference type="SUPFAM" id="SSF52540">
    <property type="entry name" value="P-loop containing nucleoside triphosphate hydrolases"/>
    <property type="match status" value="1"/>
</dbReference>
<dbReference type="Gene3D" id="3.40.50.300">
    <property type="entry name" value="P-loop containing nucleotide triphosphate hydrolases"/>
    <property type="match status" value="1"/>
</dbReference>
<evidence type="ECO:0000313" key="6">
    <source>
        <dbReference type="EMBL" id="GEL94250.1"/>
    </source>
</evidence>
<evidence type="ECO:0000256" key="2">
    <source>
        <dbReference type="ARBA" id="ARBA00022840"/>
    </source>
</evidence>
<feature type="domain" description="ATPase AAA-3" evidence="4">
    <location>
        <begin position="47"/>
        <end position="176"/>
    </location>
</feature>
<sequence length="332" mass="35853">MQAVPTPPELDDLVATTDRMQAAIERVVTGRTSLVRTTLAVLLAEGHLLLEDVPGVGKTTLAKSLARTIDCSVGRIQFTPDLLPSDLTGVNIFRPQTHEFEFRPGPVFAHIVIGDEINRASPKTQSALLECMQEAQATVDGRTYALPRPFLVVATQNPVEMEGTYPLPEAQRDRFMARLTVGYPSIESELDMLDLQESADPLAVLHPVTDAAGVARLIDMTRRLYASAAVKRYVVDLVTATREDQGLRLGASPRAAIQLLRAAKGLAAMTGRDHVLPDDVQSLAVSVLAHRLLPSTESRLSGRSTDAIVADIVARVAVPAQSGVARERRAFG</sequence>
<evidence type="ECO:0000256" key="1">
    <source>
        <dbReference type="ARBA" id="ARBA00022741"/>
    </source>
</evidence>
<comment type="caution">
    <text evidence="6">The sequence shown here is derived from an EMBL/GenBank/DDBJ whole genome shotgun (WGS) entry which is preliminary data.</text>
</comment>
<protein>
    <recommendedName>
        <fullName evidence="8">MoxR-like ATPase</fullName>
    </recommendedName>
</protein>
<dbReference type="Proteomes" id="UP000321720">
    <property type="component" value="Unassembled WGS sequence"/>
</dbReference>
<dbReference type="CDD" id="cd00009">
    <property type="entry name" value="AAA"/>
    <property type="match status" value="1"/>
</dbReference>
<proteinExistence type="inferred from homology"/>
<dbReference type="EMBL" id="BJWG01000003">
    <property type="protein sequence ID" value="GEL94250.1"/>
    <property type="molecule type" value="Genomic_DNA"/>
</dbReference>
<dbReference type="InterPro" id="IPR041628">
    <property type="entry name" value="ChlI/MoxR_AAA_lid"/>
</dbReference>
<dbReference type="OrthoDB" id="9808397at2"/>
<dbReference type="Pfam" id="PF17863">
    <property type="entry name" value="AAA_lid_2"/>
    <property type="match status" value="1"/>
</dbReference>
<dbReference type="InterPro" id="IPR011703">
    <property type="entry name" value="ATPase_AAA-3"/>
</dbReference>
<reference evidence="6 7" key="1">
    <citation type="submission" date="2019-07" db="EMBL/GenBank/DDBJ databases">
        <title>Whole genome shotgun sequence of Cellulomonas composti NBRC 100758.</title>
        <authorList>
            <person name="Hosoyama A."/>
            <person name="Uohara A."/>
            <person name="Ohji S."/>
            <person name="Ichikawa N."/>
        </authorList>
    </citation>
    <scope>NUCLEOTIDE SEQUENCE [LARGE SCALE GENOMIC DNA]</scope>
    <source>
        <strain evidence="6 7">NBRC 100758</strain>
    </source>
</reference>
<dbReference type="PANTHER" id="PTHR42759:SF5">
    <property type="entry name" value="METHANOL DEHYDROGENASE REGULATOR"/>
    <property type="match status" value="1"/>
</dbReference>
<dbReference type="Gene3D" id="1.10.8.80">
    <property type="entry name" value="Magnesium chelatase subunit I, C-Terminal domain"/>
    <property type="match status" value="1"/>
</dbReference>
<dbReference type="Pfam" id="PF07726">
    <property type="entry name" value="AAA_3"/>
    <property type="match status" value="1"/>
</dbReference>
<dbReference type="FunFam" id="3.40.50.300:FF:000640">
    <property type="entry name" value="MoxR family ATPase"/>
    <property type="match status" value="1"/>
</dbReference>
<keyword evidence="7" id="KW-1185">Reference proteome</keyword>
<evidence type="ECO:0008006" key="8">
    <source>
        <dbReference type="Google" id="ProtNLM"/>
    </source>
</evidence>
<keyword evidence="1" id="KW-0547">Nucleotide-binding</keyword>
<evidence type="ECO:0000313" key="7">
    <source>
        <dbReference type="Proteomes" id="UP000321720"/>
    </source>
</evidence>
<dbReference type="PIRSF" id="PIRSF002849">
    <property type="entry name" value="AAA_ATPase_chaperone_MoxR_prd"/>
    <property type="match status" value="1"/>
</dbReference>
<dbReference type="AlphaFoldDB" id="A0A511J8C1"/>
<gene>
    <name evidence="6" type="ORF">CCO02nite_09080</name>
</gene>
<name>A0A511J8C1_9CELL</name>
<feature type="domain" description="ChlI/MoxR AAA lid" evidence="5">
    <location>
        <begin position="240"/>
        <end position="312"/>
    </location>
</feature>
<dbReference type="GO" id="GO:0005524">
    <property type="term" value="F:ATP binding"/>
    <property type="evidence" value="ECO:0007669"/>
    <property type="project" value="UniProtKB-KW"/>
</dbReference>
<dbReference type="InterPro" id="IPR027417">
    <property type="entry name" value="P-loop_NTPase"/>
</dbReference>
<keyword evidence="2" id="KW-0067">ATP-binding</keyword>
<comment type="similarity">
    <text evidence="3">Belongs to the MoxR family.</text>
</comment>
<evidence type="ECO:0000259" key="5">
    <source>
        <dbReference type="Pfam" id="PF17863"/>
    </source>
</evidence>
<accession>A0A511J8C1</accession>
<dbReference type="RefSeq" id="WP_146841865.1">
    <property type="nucleotide sequence ID" value="NZ_BJWG01000003.1"/>
</dbReference>
<evidence type="ECO:0000259" key="4">
    <source>
        <dbReference type="Pfam" id="PF07726"/>
    </source>
</evidence>